<dbReference type="PANTHER" id="PTHR10824">
    <property type="entry name" value="ACYL-COENZYME A THIOESTERASE-RELATED"/>
    <property type="match status" value="1"/>
</dbReference>
<dbReference type="PIRSF" id="PIRSF016521">
    <property type="entry name" value="Acyl-CoA_hydro"/>
    <property type="match status" value="1"/>
</dbReference>
<dbReference type="Pfam" id="PF04775">
    <property type="entry name" value="Bile_Hydr_Trans"/>
    <property type="match status" value="1"/>
</dbReference>
<dbReference type="InterPro" id="IPR006862">
    <property type="entry name" value="Thio_Ohase/aa_AcTrfase"/>
</dbReference>
<evidence type="ECO:0000256" key="1">
    <source>
        <dbReference type="ARBA" id="ARBA00006538"/>
    </source>
</evidence>
<feature type="domain" description="BAAT/Acyl-CoA thioester hydrolase C-terminal" evidence="4">
    <location>
        <begin position="239"/>
        <end position="451"/>
    </location>
</feature>
<keyword evidence="6" id="KW-1185">Reference proteome</keyword>
<dbReference type="AlphaFoldDB" id="A0AAE3K4X8"/>
<dbReference type="PANTHER" id="PTHR10824:SF4">
    <property type="entry name" value="ACYL-COENZYME A THIOESTERASE 1-LIKE"/>
    <property type="match status" value="1"/>
</dbReference>
<protein>
    <submittedName>
        <fullName evidence="5">Acyl-CoA thioesterase/BAAT N-terminal domain-containing protein</fullName>
    </submittedName>
</protein>
<dbReference type="GO" id="GO:0006631">
    <property type="term" value="P:fatty acid metabolic process"/>
    <property type="evidence" value="ECO:0007669"/>
    <property type="project" value="TreeGrafter"/>
</dbReference>
<proteinExistence type="inferred from homology"/>
<evidence type="ECO:0000259" key="4">
    <source>
        <dbReference type="Pfam" id="PF08840"/>
    </source>
</evidence>
<comment type="caution">
    <text evidence="5">The sequence shown here is derived from an EMBL/GenBank/DDBJ whole genome shotgun (WGS) entry which is preliminary data.</text>
</comment>
<evidence type="ECO:0000313" key="6">
    <source>
        <dbReference type="Proteomes" id="UP001202674"/>
    </source>
</evidence>
<dbReference type="InterPro" id="IPR029058">
    <property type="entry name" value="AB_hydrolase_fold"/>
</dbReference>
<organism evidence="5 6">
    <name type="scientific">Natranaeroarchaeum aerophilus</name>
    <dbReference type="NCBI Taxonomy" id="2917711"/>
    <lineage>
        <taxon>Archaea</taxon>
        <taxon>Methanobacteriati</taxon>
        <taxon>Methanobacteriota</taxon>
        <taxon>Stenosarchaea group</taxon>
        <taxon>Halobacteria</taxon>
        <taxon>Halobacteriales</taxon>
        <taxon>Natronoarchaeaceae</taxon>
        <taxon>Natranaeroarchaeum</taxon>
    </lineage>
</organism>
<feature type="active site" description="Charge relay system" evidence="2">
    <location>
        <position position="267"/>
    </location>
</feature>
<dbReference type="Pfam" id="PF08840">
    <property type="entry name" value="BAAT_C"/>
    <property type="match status" value="1"/>
</dbReference>
<sequence>MDRNPAAGGRRTRRTVLGTIVGGGLAALAGCAGLRGGGATIESKSEPLVDEALDLRVTGLDAEQTVTVVAAMELAQGGVSTVFRSRAMFQADEDGVVDPSDTAPIEGTYDAADPMGIVWSMIGGLDLPLDPPSVGESEGRTQPVTVAVYGGEEQLASRQIPRVLAPTGIEQREPDDDDLVIRAALPEGAGPHPGVLVLHGGDGQPPGQYALQLAANGIAACVVQYFGDHQAIPDEQVHVPMEYFDRAVDWFSGLDSVTSEVGAVGFSLGGTVAQLLGVRRDDIGVVVPYSTIPYVFGFSQFDGSPFSDSDEPLPYVELPWTESEFSQDQRRTRPAIEAGFGRASEEQIEAARIPVEEIDAPVLYVTGEDDTTAPATEYTDRAIDWLDSAEYAHEYEHLAYEDAGHSIFAPYSPTPDRVAIDGRQHGGTPAGIAAAEAESWPVVLDYLRSGLEK</sequence>
<accession>A0AAE3K4X8</accession>
<comment type="similarity">
    <text evidence="1">Belongs to the C/M/P thioester hydrolase family.</text>
</comment>
<evidence type="ECO:0000256" key="2">
    <source>
        <dbReference type="PIRSR" id="PIRSR016521-1"/>
    </source>
</evidence>
<evidence type="ECO:0000259" key="3">
    <source>
        <dbReference type="Pfam" id="PF04775"/>
    </source>
</evidence>
<dbReference type="GO" id="GO:0006637">
    <property type="term" value="P:acyl-CoA metabolic process"/>
    <property type="evidence" value="ECO:0007669"/>
    <property type="project" value="InterPro"/>
</dbReference>
<dbReference type="InterPro" id="IPR014940">
    <property type="entry name" value="BAAT_C"/>
</dbReference>
<dbReference type="EMBL" id="JAKRVY010000003">
    <property type="protein sequence ID" value="MCL9813506.1"/>
    <property type="molecule type" value="Genomic_DNA"/>
</dbReference>
<feature type="active site" description="Charge relay system" evidence="2">
    <location>
        <position position="370"/>
    </location>
</feature>
<dbReference type="Proteomes" id="UP001202674">
    <property type="component" value="Unassembled WGS sequence"/>
</dbReference>
<dbReference type="SUPFAM" id="SSF53474">
    <property type="entry name" value="alpha/beta-Hydrolases"/>
    <property type="match status" value="1"/>
</dbReference>
<name>A0AAE3K4X8_9EURY</name>
<evidence type="ECO:0000313" key="5">
    <source>
        <dbReference type="EMBL" id="MCL9813506.1"/>
    </source>
</evidence>
<dbReference type="GO" id="GO:0047617">
    <property type="term" value="F:fatty acyl-CoA hydrolase activity"/>
    <property type="evidence" value="ECO:0007669"/>
    <property type="project" value="TreeGrafter"/>
</dbReference>
<feature type="active site" description="Charge relay system" evidence="2">
    <location>
        <position position="405"/>
    </location>
</feature>
<gene>
    <name evidence="5" type="ORF">AArcSt11_07550</name>
</gene>
<dbReference type="InterPro" id="IPR016662">
    <property type="entry name" value="Acyl-CoA_thioEstase_long-chain"/>
</dbReference>
<dbReference type="Gene3D" id="2.60.40.2240">
    <property type="entry name" value="Acyl-CoA thioester hydrolase/BAAT N-terminal domain"/>
    <property type="match status" value="1"/>
</dbReference>
<dbReference type="Gene3D" id="3.40.50.1820">
    <property type="entry name" value="alpha/beta hydrolase"/>
    <property type="match status" value="1"/>
</dbReference>
<dbReference type="RefSeq" id="WP_250595977.1">
    <property type="nucleotide sequence ID" value="NZ_JAKRVY010000003.1"/>
</dbReference>
<feature type="domain" description="Acyl-CoA thioester hydrolase/bile acid-CoA amino acid N-acetyltransferase" evidence="3">
    <location>
        <begin position="50"/>
        <end position="172"/>
    </location>
</feature>
<dbReference type="PROSITE" id="PS51257">
    <property type="entry name" value="PROKAR_LIPOPROTEIN"/>
    <property type="match status" value="1"/>
</dbReference>
<reference evidence="5 6" key="1">
    <citation type="journal article" date="2022" name="Syst. Appl. Microbiol.">
        <title>Natronocalculus amylovorans gen. nov., sp. nov., and Natranaeroarchaeum aerophilus sp. nov., dominant culturable amylolytic natronoarchaea from hypersaline soda lakes in southwestern Siberia.</title>
        <authorList>
            <person name="Sorokin D.Y."/>
            <person name="Elcheninov A.G."/>
            <person name="Khizhniak T.V."/>
            <person name="Koenen M."/>
            <person name="Bale N.J."/>
            <person name="Damste J.S.S."/>
            <person name="Kublanov I.V."/>
        </authorList>
    </citation>
    <scope>NUCLEOTIDE SEQUENCE [LARGE SCALE GENOMIC DNA]</scope>
    <source>
        <strain evidence="5 6">AArc-St1-1</strain>
    </source>
</reference>
<dbReference type="InterPro" id="IPR042490">
    <property type="entry name" value="Thio_Ohase/BAAT_N"/>
</dbReference>